<reference evidence="1" key="2">
    <citation type="submission" date="2018-08" db="UniProtKB">
        <authorList>
            <consortium name="EnsemblPlants"/>
        </authorList>
    </citation>
    <scope>IDENTIFICATION</scope>
    <source>
        <strain evidence="1">Yugu1</strain>
    </source>
</reference>
<accession>K4AN25</accession>
<proteinExistence type="predicted"/>
<protein>
    <submittedName>
        <fullName evidence="1">Uncharacterized protein</fullName>
    </submittedName>
</protein>
<dbReference type="InParanoid" id="K4AN25"/>
<dbReference type="AlphaFoldDB" id="K4AN25"/>
<evidence type="ECO:0000313" key="2">
    <source>
        <dbReference type="Proteomes" id="UP000004995"/>
    </source>
</evidence>
<name>K4AN25_SETIT</name>
<evidence type="ECO:0000313" key="1">
    <source>
        <dbReference type="EnsemblPlants" id="KQK91762"/>
    </source>
</evidence>
<reference evidence="2" key="1">
    <citation type="journal article" date="2012" name="Nat. Biotechnol.">
        <title>Reference genome sequence of the model plant Setaria.</title>
        <authorList>
            <person name="Bennetzen J.L."/>
            <person name="Schmutz J."/>
            <person name="Wang H."/>
            <person name="Percifield R."/>
            <person name="Hawkins J."/>
            <person name="Pontaroli A.C."/>
            <person name="Estep M."/>
            <person name="Feng L."/>
            <person name="Vaughn J.N."/>
            <person name="Grimwood J."/>
            <person name="Jenkins J."/>
            <person name="Barry K."/>
            <person name="Lindquist E."/>
            <person name="Hellsten U."/>
            <person name="Deshpande S."/>
            <person name="Wang X."/>
            <person name="Wu X."/>
            <person name="Mitros T."/>
            <person name="Triplett J."/>
            <person name="Yang X."/>
            <person name="Ye C.Y."/>
            <person name="Mauro-Herrera M."/>
            <person name="Wang L."/>
            <person name="Li P."/>
            <person name="Sharma M."/>
            <person name="Sharma R."/>
            <person name="Ronald P.C."/>
            <person name="Panaud O."/>
            <person name="Kellogg E.A."/>
            <person name="Brutnell T.P."/>
            <person name="Doust A.N."/>
            <person name="Tuskan G.A."/>
            <person name="Rokhsar D."/>
            <person name="Devos K.M."/>
        </authorList>
    </citation>
    <scope>NUCLEOTIDE SEQUENCE [LARGE SCALE GENOMIC DNA]</scope>
    <source>
        <strain evidence="2">cv. Yugu1</strain>
    </source>
</reference>
<sequence>MTRWFTILRTTCLTIGMKSHAFSCHHWPQLTTIA</sequence>
<keyword evidence="2" id="KW-1185">Reference proteome</keyword>
<dbReference type="Proteomes" id="UP000004995">
    <property type="component" value="Unassembled WGS sequence"/>
</dbReference>
<dbReference type="EMBL" id="AGNK02006062">
    <property type="status" value="NOT_ANNOTATED_CDS"/>
    <property type="molecule type" value="Genomic_DNA"/>
</dbReference>
<dbReference type="Gramene" id="KQK91762">
    <property type="protein sequence ID" value="KQK91762"/>
    <property type="gene ID" value="SETIT_040322mg"/>
</dbReference>
<dbReference type="EnsemblPlants" id="KQK91762">
    <property type="protein sequence ID" value="KQK91762"/>
    <property type="gene ID" value="SETIT_040322mg"/>
</dbReference>
<dbReference type="HOGENOM" id="CLU_3377981_0_0_1"/>
<organism evidence="1 2">
    <name type="scientific">Setaria italica</name>
    <name type="common">Foxtail millet</name>
    <name type="synonym">Panicum italicum</name>
    <dbReference type="NCBI Taxonomy" id="4555"/>
    <lineage>
        <taxon>Eukaryota</taxon>
        <taxon>Viridiplantae</taxon>
        <taxon>Streptophyta</taxon>
        <taxon>Embryophyta</taxon>
        <taxon>Tracheophyta</taxon>
        <taxon>Spermatophyta</taxon>
        <taxon>Magnoliopsida</taxon>
        <taxon>Liliopsida</taxon>
        <taxon>Poales</taxon>
        <taxon>Poaceae</taxon>
        <taxon>PACMAD clade</taxon>
        <taxon>Panicoideae</taxon>
        <taxon>Panicodae</taxon>
        <taxon>Paniceae</taxon>
        <taxon>Cenchrinae</taxon>
        <taxon>Setaria</taxon>
    </lineage>
</organism>